<comment type="caution">
    <text evidence="1">The sequence shown here is derived from an EMBL/GenBank/DDBJ whole genome shotgun (WGS) entry which is preliminary data.</text>
</comment>
<evidence type="ECO:0000313" key="1">
    <source>
        <dbReference type="EMBL" id="PRP79932.1"/>
    </source>
</evidence>
<proteinExistence type="predicted"/>
<organism evidence="1 2">
    <name type="scientific">Planoprotostelium fungivorum</name>
    <dbReference type="NCBI Taxonomy" id="1890364"/>
    <lineage>
        <taxon>Eukaryota</taxon>
        <taxon>Amoebozoa</taxon>
        <taxon>Evosea</taxon>
        <taxon>Variosea</taxon>
        <taxon>Cavosteliida</taxon>
        <taxon>Cavosteliaceae</taxon>
        <taxon>Planoprotostelium</taxon>
    </lineage>
</organism>
<dbReference type="EMBL" id="MDYQ01000165">
    <property type="protein sequence ID" value="PRP79932.1"/>
    <property type="molecule type" value="Genomic_DNA"/>
</dbReference>
<accession>A0A2P6N7K0</accession>
<dbReference type="InParanoid" id="A0A2P6N7K0"/>
<name>A0A2P6N7K0_9EUKA</name>
<keyword evidence="2" id="KW-1185">Reference proteome</keyword>
<dbReference type="Proteomes" id="UP000241769">
    <property type="component" value="Unassembled WGS sequence"/>
</dbReference>
<dbReference type="AlphaFoldDB" id="A0A2P6N7K0"/>
<gene>
    <name evidence="1" type="ORF">PROFUN_05908</name>
</gene>
<evidence type="ECO:0000313" key="2">
    <source>
        <dbReference type="Proteomes" id="UP000241769"/>
    </source>
</evidence>
<sequence>MYWTLRGESSNWRVLHTIYRKLKKLPFVLDLSISLLQLSTFHFALPYYGQKSEQ</sequence>
<protein>
    <submittedName>
        <fullName evidence="1">Uncharacterized protein</fullName>
    </submittedName>
</protein>
<reference evidence="1 2" key="1">
    <citation type="journal article" date="2018" name="Genome Biol. Evol.">
        <title>Multiple Roots of Fruiting Body Formation in Amoebozoa.</title>
        <authorList>
            <person name="Hillmann F."/>
            <person name="Forbes G."/>
            <person name="Novohradska S."/>
            <person name="Ferling I."/>
            <person name="Riege K."/>
            <person name="Groth M."/>
            <person name="Westermann M."/>
            <person name="Marz M."/>
            <person name="Spaller T."/>
            <person name="Winckler T."/>
            <person name="Schaap P."/>
            <person name="Glockner G."/>
        </authorList>
    </citation>
    <scope>NUCLEOTIDE SEQUENCE [LARGE SCALE GENOMIC DNA]</scope>
    <source>
        <strain evidence="1 2">Jena</strain>
    </source>
</reference>